<sequence length="162" mass="18621">MDNEKRYELLRLLEEDASIKVETLAALMQEAPRTIEEELDQLHQEGILSGTQAMVNWDATDNEQVSAVVEVSVNLHKEVTYQRVAESIYRFEEVEAMYLMSGAYDYLLITKRLPMHAISRFINKLATLDEVSGTSTHIVMQRYKDHGTIFKAPTDDRLVISR</sequence>
<feature type="domain" description="Transcription regulator AsnC/Lrp ligand binding" evidence="1">
    <location>
        <begin position="69"/>
        <end position="141"/>
    </location>
</feature>
<dbReference type="AlphaFoldDB" id="A0A133Y3H5"/>
<dbReference type="PANTHER" id="PTHR30154">
    <property type="entry name" value="LEUCINE-RESPONSIVE REGULATORY PROTEIN"/>
    <property type="match status" value="1"/>
</dbReference>
<organism evidence="2 3">
    <name type="scientific">Aerococcus christensenii</name>
    <dbReference type="NCBI Taxonomy" id="87541"/>
    <lineage>
        <taxon>Bacteria</taxon>
        <taxon>Bacillati</taxon>
        <taxon>Bacillota</taxon>
        <taxon>Bacilli</taxon>
        <taxon>Lactobacillales</taxon>
        <taxon>Aerococcaceae</taxon>
        <taxon>Aerococcus</taxon>
    </lineage>
</organism>
<dbReference type="GO" id="GO:0043565">
    <property type="term" value="F:sequence-specific DNA binding"/>
    <property type="evidence" value="ECO:0007669"/>
    <property type="project" value="TreeGrafter"/>
</dbReference>
<dbReference type="RefSeq" id="WP_060936502.1">
    <property type="nucleotide sequence ID" value="NZ_JASOZP010000001.1"/>
</dbReference>
<name>A0A133Y3H5_9LACT</name>
<dbReference type="Gene3D" id="3.30.70.920">
    <property type="match status" value="1"/>
</dbReference>
<dbReference type="InterPro" id="IPR011008">
    <property type="entry name" value="Dimeric_a/b-barrel"/>
</dbReference>
<dbReference type="GO" id="GO:0005829">
    <property type="term" value="C:cytosol"/>
    <property type="evidence" value="ECO:0007669"/>
    <property type="project" value="TreeGrafter"/>
</dbReference>
<accession>A0A133Y3H5</accession>
<dbReference type="PANTHER" id="PTHR30154:SF34">
    <property type="entry name" value="TRANSCRIPTIONAL REGULATOR AZLB"/>
    <property type="match status" value="1"/>
</dbReference>
<protein>
    <submittedName>
        <fullName evidence="2">Transcriptional regulator, AsnC family</fullName>
    </submittedName>
</protein>
<dbReference type="SMART" id="SM00344">
    <property type="entry name" value="HTH_ASNC"/>
    <property type="match status" value="1"/>
</dbReference>
<gene>
    <name evidence="2" type="ORF">HMPREF3187_00421</name>
</gene>
<dbReference type="PATRIC" id="fig|87541.4.peg.425"/>
<dbReference type="OrthoDB" id="66249at2"/>
<dbReference type="STRING" id="87541.AWM71_02155"/>
<dbReference type="EMBL" id="LSCQ01000020">
    <property type="protein sequence ID" value="KXB37705.1"/>
    <property type="molecule type" value="Genomic_DNA"/>
</dbReference>
<dbReference type="GO" id="GO:0043200">
    <property type="term" value="P:response to amino acid"/>
    <property type="evidence" value="ECO:0007669"/>
    <property type="project" value="TreeGrafter"/>
</dbReference>
<proteinExistence type="predicted"/>
<evidence type="ECO:0000259" key="1">
    <source>
        <dbReference type="Pfam" id="PF01037"/>
    </source>
</evidence>
<evidence type="ECO:0000313" key="2">
    <source>
        <dbReference type="EMBL" id="KXB37705.1"/>
    </source>
</evidence>
<dbReference type="InterPro" id="IPR019888">
    <property type="entry name" value="Tscrpt_reg_AsnC-like"/>
</dbReference>
<dbReference type="InterPro" id="IPR019887">
    <property type="entry name" value="Tscrpt_reg_AsnC/Lrp_C"/>
</dbReference>
<comment type="caution">
    <text evidence="2">The sequence shown here is derived from an EMBL/GenBank/DDBJ whole genome shotgun (WGS) entry which is preliminary data.</text>
</comment>
<dbReference type="Pfam" id="PF01037">
    <property type="entry name" value="AsnC_trans_reg"/>
    <property type="match status" value="1"/>
</dbReference>
<evidence type="ECO:0000313" key="3">
    <source>
        <dbReference type="Proteomes" id="UP000070422"/>
    </source>
</evidence>
<reference evidence="2 3" key="1">
    <citation type="submission" date="2016-01" db="EMBL/GenBank/DDBJ databases">
        <authorList>
            <person name="Oliw E.H."/>
        </authorList>
    </citation>
    <scope>NUCLEOTIDE SEQUENCE [LARGE SCALE GENOMIC DNA]</scope>
    <source>
        <strain evidence="2 3">KA00635</strain>
    </source>
</reference>
<dbReference type="Proteomes" id="UP000070422">
    <property type="component" value="Unassembled WGS sequence"/>
</dbReference>
<dbReference type="SUPFAM" id="SSF54909">
    <property type="entry name" value="Dimeric alpha+beta barrel"/>
    <property type="match status" value="1"/>
</dbReference>